<keyword evidence="5" id="KW-0325">Glycoprotein</keyword>
<comment type="cofactor">
    <cofactor evidence="1">
        <name>Ca(2+)</name>
        <dbReference type="ChEBI" id="CHEBI:29108"/>
    </cofactor>
</comment>
<keyword evidence="2" id="KW-0479">Metal-binding</keyword>
<evidence type="ECO:0000313" key="10">
    <source>
        <dbReference type="Proteomes" id="UP000515152"/>
    </source>
</evidence>
<dbReference type="PRINTS" id="PR00895">
    <property type="entry name" value="PENTAXIN"/>
</dbReference>
<dbReference type="OrthoDB" id="8871962at2759"/>
<keyword evidence="7" id="KW-0175">Coiled coil</keyword>
<proteinExistence type="predicted"/>
<evidence type="ECO:0000256" key="1">
    <source>
        <dbReference type="ARBA" id="ARBA00001913"/>
    </source>
</evidence>
<dbReference type="PROSITE" id="PS51828">
    <property type="entry name" value="PTX_2"/>
    <property type="match status" value="1"/>
</dbReference>
<dbReference type="AlphaFoldDB" id="A0A6P3VEJ9"/>
<dbReference type="InterPro" id="IPR030476">
    <property type="entry name" value="Pentaxin_CS"/>
</dbReference>
<feature type="domain" description="Pentraxin (PTX)" evidence="9">
    <location>
        <begin position="232"/>
        <end position="433"/>
    </location>
</feature>
<dbReference type="GO" id="GO:0046872">
    <property type="term" value="F:metal ion binding"/>
    <property type="evidence" value="ECO:0007669"/>
    <property type="project" value="UniProtKB-KW"/>
</dbReference>
<evidence type="ECO:0000256" key="6">
    <source>
        <dbReference type="PROSITE-ProRule" id="PRU01172"/>
    </source>
</evidence>
<evidence type="ECO:0000256" key="8">
    <source>
        <dbReference type="SAM" id="MobiDB-lite"/>
    </source>
</evidence>
<dbReference type="CDD" id="cd00152">
    <property type="entry name" value="PTX"/>
    <property type="match status" value="1"/>
</dbReference>
<evidence type="ECO:0000256" key="7">
    <source>
        <dbReference type="SAM" id="Coils"/>
    </source>
</evidence>
<reference evidence="11" key="1">
    <citation type="submission" date="2025-08" db="UniProtKB">
        <authorList>
            <consortium name="RefSeq"/>
        </authorList>
    </citation>
    <scope>IDENTIFICATION</scope>
</reference>
<feature type="compositionally biased region" description="Basic and acidic residues" evidence="8">
    <location>
        <begin position="116"/>
        <end position="129"/>
    </location>
</feature>
<gene>
    <name evidence="11" type="primary">nptx2b</name>
</gene>
<evidence type="ECO:0000256" key="3">
    <source>
        <dbReference type="ARBA" id="ARBA00022837"/>
    </source>
</evidence>
<dbReference type="Pfam" id="PF00354">
    <property type="entry name" value="Pentaxin"/>
    <property type="match status" value="1"/>
</dbReference>
<dbReference type="SMART" id="SM00159">
    <property type="entry name" value="PTX"/>
    <property type="match status" value="1"/>
</dbReference>
<comment type="caution">
    <text evidence="6">Lacks conserved residue(s) required for the propagation of feature annotation.</text>
</comment>
<dbReference type="Gene3D" id="2.60.120.200">
    <property type="match status" value="1"/>
</dbReference>
<dbReference type="InterPro" id="IPR001759">
    <property type="entry name" value="PTX_dom"/>
</dbReference>
<dbReference type="PROSITE" id="PS00289">
    <property type="entry name" value="PTX_1"/>
    <property type="match status" value="1"/>
</dbReference>
<dbReference type="RefSeq" id="XP_012669914.2">
    <property type="nucleotide sequence ID" value="XM_012814460.3"/>
</dbReference>
<keyword evidence="3" id="KW-0106">Calcium</keyword>
<keyword evidence="4" id="KW-1015">Disulfide bond</keyword>
<feature type="region of interest" description="Disordered" evidence="8">
    <location>
        <begin position="111"/>
        <end position="133"/>
    </location>
</feature>
<feature type="coiled-coil region" evidence="7">
    <location>
        <begin position="58"/>
        <end position="85"/>
    </location>
</feature>
<dbReference type="KEGG" id="char:105888717"/>
<evidence type="ECO:0000256" key="4">
    <source>
        <dbReference type="ARBA" id="ARBA00023157"/>
    </source>
</evidence>
<evidence type="ECO:0000259" key="9">
    <source>
        <dbReference type="PROSITE" id="PS51828"/>
    </source>
</evidence>
<organism evidence="10 11">
    <name type="scientific">Clupea harengus</name>
    <name type="common">Atlantic herring</name>
    <dbReference type="NCBI Taxonomy" id="7950"/>
    <lineage>
        <taxon>Eukaryota</taxon>
        <taxon>Metazoa</taxon>
        <taxon>Chordata</taxon>
        <taxon>Craniata</taxon>
        <taxon>Vertebrata</taxon>
        <taxon>Euteleostomi</taxon>
        <taxon>Actinopterygii</taxon>
        <taxon>Neopterygii</taxon>
        <taxon>Teleostei</taxon>
        <taxon>Clupei</taxon>
        <taxon>Clupeiformes</taxon>
        <taxon>Clupeoidei</taxon>
        <taxon>Clupeidae</taxon>
        <taxon>Clupea</taxon>
    </lineage>
</organism>
<evidence type="ECO:0000256" key="2">
    <source>
        <dbReference type="ARBA" id="ARBA00022723"/>
    </source>
</evidence>
<dbReference type="InterPro" id="IPR013320">
    <property type="entry name" value="ConA-like_dom_sf"/>
</dbReference>
<sequence length="440" mass="49444">MSELSIFSIMNSFHFGLFCVYALAFGRFAHGQAEKGERFLCTAVPIGADSCPVPPEPLQSSSAQEEELRNTVMQLRETILQQKETIVNQLGTIKELTSKLTICESASDSSGSWRKTKQDTMDDVPRDPNDTVYNMGKTMQSLKDRLENLEQQQMRANVSGVSFPNELRDLLQRRLGDLESQLLKKVNELEEEKSQLYNETAAHRQSTENTLSALMNRIKELEKGNSGFRSPENFKLSFPLRTNYLYGRVKKSLPEMYAFTVCMWLKSSSSPGIGTPFSYGVPGQANEIVLIEWGNNPIELLINDKVARLPLSLNDGRWHHICVTWTTRDGLWEAYQDGQRMGSGEDLAPWHPIKPDGVIVLGQEQDIVGGRFDATQAFVGELSHFNIWDRILRPQDVLGMANCTNYMPGNVVAWADNDVEVFGGATKSPAEQCEDRLFSS</sequence>
<dbReference type="PANTHER" id="PTHR19277">
    <property type="entry name" value="PENTRAXIN"/>
    <property type="match status" value="1"/>
</dbReference>
<accession>A0A6P3VEJ9</accession>
<dbReference type="InterPro" id="IPR051360">
    <property type="entry name" value="Neuronal_Pentraxin_Related"/>
</dbReference>
<evidence type="ECO:0000313" key="11">
    <source>
        <dbReference type="RefSeq" id="XP_012669914.2"/>
    </source>
</evidence>
<dbReference type="SUPFAM" id="SSF49899">
    <property type="entry name" value="Concanavalin A-like lectins/glucanases"/>
    <property type="match status" value="1"/>
</dbReference>
<dbReference type="FunFam" id="2.60.120.200:FF:000012">
    <property type="entry name" value="neuronal pentraxin receptor"/>
    <property type="match status" value="1"/>
</dbReference>
<dbReference type="CTD" id="556906"/>
<dbReference type="Proteomes" id="UP000515152">
    <property type="component" value="Chromosome 23"/>
</dbReference>
<protein>
    <submittedName>
        <fullName evidence="11">Neuronal pentraxin-2b</fullName>
    </submittedName>
</protein>
<evidence type="ECO:0000256" key="5">
    <source>
        <dbReference type="ARBA" id="ARBA00023180"/>
    </source>
</evidence>
<dbReference type="PANTHER" id="PTHR19277:SF1">
    <property type="entry name" value="NEURONAL PENTRAXIN-2"/>
    <property type="match status" value="1"/>
</dbReference>
<keyword evidence="10" id="KW-1185">Reference proteome</keyword>
<dbReference type="GeneID" id="105888717"/>
<name>A0A6P3VEJ9_CLUHA</name>